<dbReference type="AlphaFoldDB" id="A0AAN7JVM1"/>
<protein>
    <recommendedName>
        <fullName evidence="6">Small auxin up regulated protein</fullName>
    </recommendedName>
</protein>
<evidence type="ECO:0000256" key="2">
    <source>
        <dbReference type="ARBA" id="ARBA00022473"/>
    </source>
</evidence>
<proteinExistence type="inferred from homology"/>
<comment type="similarity">
    <text evidence="1">Belongs to the ARG7 family.</text>
</comment>
<gene>
    <name evidence="4" type="ORF">SAY87_002748</name>
</gene>
<sequence>MAIRLPGIIHAKKLLRRSLYIGKEEMFPGTPKGYLVVYIGEDEKKRYTVPLSYLNQPLFQDLLNRVEEEFGYDHPMGGLTVPCSEDVFINLISQFSESII</sequence>
<comment type="caution">
    <text evidence="4">The sequence shown here is derived from an EMBL/GenBank/DDBJ whole genome shotgun (WGS) entry which is preliminary data.</text>
</comment>
<dbReference type="EMBL" id="JAXIOK010000015">
    <property type="protein sequence ID" value="KAK4754644.1"/>
    <property type="molecule type" value="Genomic_DNA"/>
</dbReference>
<organism evidence="4 5">
    <name type="scientific">Trapa incisa</name>
    <dbReference type="NCBI Taxonomy" id="236973"/>
    <lineage>
        <taxon>Eukaryota</taxon>
        <taxon>Viridiplantae</taxon>
        <taxon>Streptophyta</taxon>
        <taxon>Embryophyta</taxon>
        <taxon>Tracheophyta</taxon>
        <taxon>Spermatophyta</taxon>
        <taxon>Magnoliopsida</taxon>
        <taxon>eudicotyledons</taxon>
        <taxon>Gunneridae</taxon>
        <taxon>Pentapetalae</taxon>
        <taxon>rosids</taxon>
        <taxon>malvids</taxon>
        <taxon>Myrtales</taxon>
        <taxon>Lythraceae</taxon>
        <taxon>Trapa</taxon>
    </lineage>
</organism>
<dbReference type="GO" id="GO:0009733">
    <property type="term" value="P:response to auxin"/>
    <property type="evidence" value="ECO:0007669"/>
    <property type="project" value="InterPro"/>
</dbReference>
<accession>A0AAN7JVM1</accession>
<keyword evidence="2" id="KW-0217">Developmental protein</keyword>
<dbReference type="Pfam" id="PF02519">
    <property type="entry name" value="Auxin_inducible"/>
    <property type="match status" value="1"/>
</dbReference>
<name>A0AAN7JVM1_9MYRT</name>
<dbReference type="InterPro" id="IPR003676">
    <property type="entry name" value="SAUR_fam"/>
</dbReference>
<keyword evidence="5" id="KW-1185">Reference proteome</keyword>
<evidence type="ECO:0008006" key="6">
    <source>
        <dbReference type="Google" id="ProtNLM"/>
    </source>
</evidence>
<dbReference type="PANTHER" id="PTHR31929">
    <property type="entry name" value="SAUR-LIKE AUXIN-RESPONSIVE PROTEIN FAMILY-RELATED"/>
    <property type="match status" value="1"/>
</dbReference>
<dbReference type="Proteomes" id="UP001345219">
    <property type="component" value="Chromosome 2"/>
</dbReference>
<evidence type="ECO:0000313" key="5">
    <source>
        <dbReference type="Proteomes" id="UP001345219"/>
    </source>
</evidence>
<reference evidence="4 5" key="1">
    <citation type="journal article" date="2023" name="Hortic Res">
        <title>Pangenome of water caltrop reveals structural variations and asymmetric subgenome divergence after allopolyploidization.</title>
        <authorList>
            <person name="Zhang X."/>
            <person name="Chen Y."/>
            <person name="Wang L."/>
            <person name="Yuan Y."/>
            <person name="Fang M."/>
            <person name="Shi L."/>
            <person name="Lu R."/>
            <person name="Comes H.P."/>
            <person name="Ma Y."/>
            <person name="Chen Y."/>
            <person name="Huang G."/>
            <person name="Zhou Y."/>
            <person name="Zheng Z."/>
            <person name="Qiu Y."/>
        </authorList>
    </citation>
    <scope>NUCLEOTIDE SEQUENCE [LARGE SCALE GENOMIC DNA]</scope>
    <source>
        <tissue evidence="4">Roots</tissue>
    </source>
</reference>
<evidence type="ECO:0000256" key="1">
    <source>
        <dbReference type="ARBA" id="ARBA00006974"/>
    </source>
</evidence>
<keyword evidence="3" id="KW-0341">Growth regulation</keyword>
<evidence type="ECO:0000313" key="4">
    <source>
        <dbReference type="EMBL" id="KAK4754644.1"/>
    </source>
</evidence>
<evidence type="ECO:0000256" key="3">
    <source>
        <dbReference type="ARBA" id="ARBA00022604"/>
    </source>
</evidence>